<evidence type="ECO:0000256" key="5">
    <source>
        <dbReference type="ARBA" id="ARBA00022679"/>
    </source>
</evidence>
<dbReference type="CDD" id="cd02440">
    <property type="entry name" value="AdoMet_MTases"/>
    <property type="match status" value="1"/>
</dbReference>
<evidence type="ECO:0000256" key="6">
    <source>
        <dbReference type="ARBA" id="ARBA00022691"/>
    </source>
</evidence>
<gene>
    <name evidence="7" type="primary">pcm</name>
    <name evidence="8" type="ORF">QWY31_13380</name>
</gene>
<evidence type="ECO:0000313" key="8">
    <source>
        <dbReference type="EMBL" id="MDN4166496.1"/>
    </source>
</evidence>
<dbReference type="PANTHER" id="PTHR11579">
    <property type="entry name" value="PROTEIN-L-ISOASPARTATE O-METHYLTRANSFERASE"/>
    <property type="match status" value="1"/>
</dbReference>
<accession>A0ABT8F8G2</accession>
<dbReference type="GO" id="GO:0032259">
    <property type="term" value="P:methylation"/>
    <property type="evidence" value="ECO:0007669"/>
    <property type="project" value="UniProtKB-KW"/>
</dbReference>
<sequence length="222" mass="24877">MYVQEDTYRHKGMRKGLVRILQEKGITQPQVLQAILKIPRHVFFDNALVEHAYQDKAFPIGEGQTISQPYTVAFQTELLHVRPGDKVLEIGTGSGYQSCVLLELGAEVFTIEYNQVLYERTRKFLPMMGYQPHFFHGDGSKGLPAHAPYDKIIVTAGAPTVPSDLLGQLKEGGVLVIPVGNNTTQKMFRITRLADKKLLKEEFDNFSFVPLLGDKGWGKSAK</sequence>
<keyword evidence="3 7" id="KW-0963">Cytoplasm</keyword>
<evidence type="ECO:0000256" key="7">
    <source>
        <dbReference type="HAMAP-Rule" id="MF_00090"/>
    </source>
</evidence>
<evidence type="ECO:0000256" key="1">
    <source>
        <dbReference type="ARBA" id="ARBA00004496"/>
    </source>
</evidence>
<dbReference type="SUPFAM" id="SSF53335">
    <property type="entry name" value="S-adenosyl-L-methionine-dependent methyltransferases"/>
    <property type="match status" value="1"/>
</dbReference>
<name>A0ABT8F8G2_9BACT</name>
<organism evidence="8 9">
    <name type="scientific">Shiella aurantiaca</name>
    <dbReference type="NCBI Taxonomy" id="3058365"/>
    <lineage>
        <taxon>Bacteria</taxon>
        <taxon>Pseudomonadati</taxon>
        <taxon>Bacteroidota</taxon>
        <taxon>Cytophagia</taxon>
        <taxon>Cytophagales</taxon>
        <taxon>Shiellaceae</taxon>
        <taxon>Shiella</taxon>
    </lineage>
</organism>
<dbReference type="NCBIfam" id="NF001453">
    <property type="entry name" value="PRK00312.1"/>
    <property type="match status" value="1"/>
</dbReference>
<dbReference type="InterPro" id="IPR029063">
    <property type="entry name" value="SAM-dependent_MTases_sf"/>
</dbReference>
<dbReference type="InterPro" id="IPR000682">
    <property type="entry name" value="PCMT"/>
</dbReference>
<dbReference type="EMBL" id="JAUHJS010000007">
    <property type="protein sequence ID" value="MDN4166496.1"/>
    <property type="molecule type" value="Genomic_DNA"/>
</dbReference>
<keyword evidence="4 7" id="KW-0489">Methyltransferase</keyword>
<comment type="catalytic activity">
    <reaction evidence="7">
        <text>[protein]-L-isoaspartate + S-adenosyl-L-methionine = [protein]-L-isoaspartate alpha-methyl ester + S-adenosyl-L-homocysteine</text>
        <dbReference type="Rhea" id="RHEA:12705"/>
        <dbReference type="Rhea" id="RHEA-COMP:12143"/>
        <dbReference type="Rhea" id="RHEA-COMP:12144"/>
        <dbReference type="ChEBI" id="CHEBI:57856"/>
        <dbReference type="ChEBI" id="CHEBI:59789"/>
        <dbReference type="ChEBI" id="CHEBI:90596"/>
        <dbReference type="ChEBI" id="CHEBI:90598"/>
        <dbReference type="EC" id="2.1.1.77"/>
    </reaction>
</comment>
<evidence type="ECO:0000256" key="2">
    <source>
        <dbReference type="ARBA" id="ARBA00005369"/>
    </source>
</evidence>
<dbReference type="PANTHER" id="PTHR11579:SF0">
    <property type="entry name" value="PROTEIN-L-ISOASPARTATE(D-ASPARTATE) O-METHYLTRANSFERASE"/>
    <property type="match status" value="1"/>
</dbReference>
<dbReference type="Proteomes" id="UP001168552">
    <property type="component" value="Unassembled WGS sequence"/>
</dbReference>
<dbReference type="Pfam" id="PF01135">
    <property type="entry name" value="PCMT"/>
    <property type="match status" value="1"/>
</dbReference>
<comment type="function">
    <text evidence="7">Catalyzes the methyl esterification of L-isoaspartyl residues in peptides and proteins that result from spontaneous decomposition of normal L-aspartyl and L-asparaginyl residues. It plays a role in the repair and/or degradation of damaged proteins.</text>
</comment>
<feature type="active site" evidence="7">
    <location>
        <position position="67"/>
    </location>
</feature>
<reference evidence="8" key="1">
    <citation type="submission" date="2023-06" db="EMBL/GenBank/DDBJ databases">
        <title>Cytophagales bacterium Strain LB-30, isolated from soil.</title>
        <authorList>
            <person name="Liu B."/>
        </authorList>
    </citation>
    <scope>NUCLEOTIDE SEQUENCE</scope>
    <source>
        <strain evidence="8">LB-30</strain>
    </source>
</reference>
<dbReference type="EC" id="2.1.1.77" evidence="7"/>
<evidence type="ECO:0000313" key="9">
    <source>
        <dbReference type="Proteomes" id="UP001168552"/>
    </source>
</evidence>
<comment type="caution">
    <text evidence="8">The sequence shown here is derived from an EMBL/GenBank/DDBJ whole genome shotgun (WGS) entry which is preliminary data.</text>
</comment>
<evidence type="ECO:0000256" key="4">
    <source>
        <dbReference type="ARBA" id="ARBA00022603"/>
    </source>
</evidence>
<dbReference type="Gene3D" id="3.40.50.150">
    <property type="entry name" value="Vaccinia Virus protein VP39"/>
    <property type="match status" value="1"/>
</dbReference>
<keyword evidence="9" id="KW-1185">Reference proteome</keyword>
<keyword evidence="5 7" id="KW-0808">Transferase</keyword>
<proteinExistence type="inferred from homology"/>
<dbReference type="HAMAP" id="MF_00090">
    <property type="entry name" value="PIMT"/>
    <property type="match status" value="1"/>
</dbReference>
<comment type="similarity">
    <text evidence="2 7">Belongs to the methyltransferase superfamily. L-isoaspartyl/D-aspartyl protein methyltransferase family.</text>
</comment>
<dbReference type="GO" id="GO:0004719">
    <property type="term" value="F:protein-L-isoaspartate (D-aspartate) O-methyltransferase activity"/>
    <property type="evidence" value="ECO:0007669"/>
    <property type="project" value="UniProtKB-EC"/>
</dbReference>
<dbReference type="PROSITE" id="PS01279">
    <property type="entry name" value="PCMT"/>
    <property type="match status" value="1"/>
</dbReference>
<evidence type="ECO:0000256" key="3">
    <source>
        <dbReference type="ARBA" id="ARBA00022490"/>
    </source>
</evidence>
<keyword evidence="6 7" id="KW-0949">S-adenosyl-L-methionine</keyword>
<comment type="subcellular location">
    <subcellularLocation>
        <location evidence="1 7">Cytoplasm</location>
    </subcellularLocation>
</comment>
<dbReference type="NCBIfam" id="TIGR00080">
    <property type="entry name" value="pimt"/>
    <property type="match status" value="1"/>
</dbReference>
<protein>
    <recommendedName>
        <fullName evidence="7">Protein-L-isoaspartate O-methyltransferase</fullName>
        <ecNumber evidence="7">2.1.1.77</ecNumber>
    </recommendedName>
    <alternativeName>
        <fullName evidence="7">L-isoaspartyl protein carboxyl methyltransferase</fullName>
    </alternativeName>
    <alternativeName>
        <fullName evidence="7">Protein L-isoaspartyl methyltransferase</fullName>
    </alternativeName>
    <alternativeName>
        <fullName evidence="7">Protein-beta-aspartate methyltransferase</fullName>
        <shortName evidence="7">PIMT</shortName>
    </alternativeName>
</protein>